<keyword evidence="8" id="KW-1185">Reference proteome</keyword>
<comment type="subcellular location">
    <subcellularLocation>
        <location evidence="1">Membrane</location>
        <topology evidence="1">Multi-pass membrane protein</topology>
    </subcellularLocation>
</comment>
<evidence type="ECO:0000256" key="2">
    <source>
        <dbReference type="ARBA" id="ARBA00009012"/>
    </source>
</evidence>
<comment type="similarity">
    <text evidence="2">Belongs to the TMEM19 family.</text>
</comment>
<dbReference type="EMBL" id="MYFO01000002">
    <property type="protein sequence ID" value="TFE91355.1"/>
    <property type="molecule type" value="Genomic_DNA"/>
</dbReference>
<keyword evidence="4 6" id="KW-1133">Transmembrane helix</keyword>
<dbReference type="PANTHER" id="PTHR13353:SF5">
    <property type="entry name" value="TRANSMEMBRANE PROTEIN 19"/>
    <property type="match status" value="1"/>
</dbReference>
<feature type="transmembrane region" description="Helical" evidence="6">
    <location>
        <begin position="196"/>
        <end position="219"/>
    </location>
</feature>
<name>A0A4Y8QBF1_9BACL</name>
<evidence type="ECO:0000256" key="3">
    <source>
        <dbReference type="ARBA" id="ARBA00022692"/>
    </source>
</evidence>
<organism evidence="7 8">
    <name type="scientific">Paenibacillus athensensis</name>
    <dbReference type="NCBI Taxonomy" id="1967502"/>
    <lineage>
        <taxon>Bacteria</taxon>
        <taxon>Bacillati</taxon>
        <taxon>Bacillota</taxon>
        <taxon>Bacilli</taxon>
        <taxon>Bacillales</taxon>
        <taxon>Paenibacillaceae</taxon>
        <taxon>Paenibacillus</taxon>
    </lineage>
</organism>
<dbReference type="OrthoDB" id="9808500at2"/>
<protein>
    <recommendedName>
        <fullName evidence="9">DUF92 domain-containing protein</fullName>
    </recommendedName>
</protein>
<accession>A0A4Y8QBF1</accession>
<keyword evidence="5 6" id="KW-0472">Membrane</keyword>
<reference evidence="7 8" key="1">
    <citation type="submission" date="2017-03" db="EMBL/GenBank/DDBJ databases">
        <title>Isolation of Levoglucosan Utilizing Bacteria.</title>
        <authorList>
            <person name="Arya A.S."/>
        </authorList>
    </citation>
    <scope>NUCLEOTIDE SEQUENCE [LARGE SCALE GENOMIC DNA]</scope>
    <source>
        <strain evidence="7 8">MEC069</strain>
    </source>
</reference>
<dbReference type="Pfam" id="PF01940">
    <property type="entry name" value="DUF92"/>
    <property type="match status" value="1"/>
</dbReference>
<dbReference type="AlphaFoldDB" id="A0A4Y8QBF1"/>
<dbReference type="PANTHER" id="PTHR13353">
    <property type="entry name" value="TRANSMEMBRANE PROTEIN 19"/>
    <property type="match status" value="1"/>
</dbReference>
<dbReference type="RefSeq" id="WP_134749418.1">
    <property type="nucleotide sequence ID" value="NZ_MYFO02000004.1"/>
</dbReference>
<evidence type="ECO:0000313" key="8">
    <source>
        <dbReference type="Proteomes" id="UP000298246"/>
    </source>
</evidence>
<feature type="transmembrane region" description="Helical" evidence="6">
    <location>
        <begin position="152"/>
        <end position="176"/>
    </location>
</feature>
<dbReference type="Proteomes" id="UP000298246">
    <property type="component" value="Unassembled WGS sequence"/>
</dbReference>
<keyword evidence="3 6" id="KW-0812">Transmembrane</keyword>
<gene>
    <name evidence="7" type="ORF">B5M42_02615</name>
</gene>
<feature type="transmembrane region" description="Helical" evidence="6">
    <location>
        <begin position="260"/>
        <end position="284"/>
    </location>
</feature>
<evidence type="ECO:0000313" key="7">
    <source>
        <dbReference type="EMBL" id="TFE91355.1"/>
    </source>
</evidence>
<evidence type="ECO:0008006" key="9">
    <source>
        <dbReference type="Google" id="ProtNLM"/>
    </source>
</evidence>
<comment type="caution">
    <text evidence="7">The sequence shown here is derived from an EMBL/GenBank/DDBJ whole genome shotgun (WGS) entry which is preliminary data.</text>
</comment>
<evidence type="ECO:0000256" key="6">
    <source>
        <dbReference type="SAM" id="Phobius"/>
    </source>
</evidence>
<dbReference type="InterPro" id="IPR002794">
    <property type="entry name" value="DUF92_TMEM19"/>
</dbReference>
<dbReference type="GO" id="GO:0016020">
    <property type="term" value="C:membrane"/>
    <property type="evidence" value="ECO:0007669"/>
    <property type="project" value="UniProtKB-SubCell"/>
</dbReference>
<sequence length="285" mass="28940">MDWLIGLGGSLVIAGAAYGKKSLSGSGFAAAVVMGTLLYALGSAAWFGSLLAFFISSSALSRLKPQRKAEAESGYAKSGRRDAGQVAANGGVGLLLCVGHALWPHPAWWALYVGAMAAVNADTWATELGGLSRIAPRSIVSGRRVAPGVSGGVTPLGLAASALGGAFIGAAGWLLLRWGSPPFAGEAAEGWPAASLQLLPLAAAACLAGLGGSLADSWLGAVAQAMYRCRACGREVERRIHCGEPTLFVRGLRWMTNDAVNALCACAGAGAGLLALVVFARISFI</sequence>
<proteinExistence type="inferred from homology"/>
<evidence type="ECO:0000256" key="1">
    <source>
        <dbReference type="ARBA" id="ARBA00004141"/>
    </source>
</evidence>
<evidence type="ECO:0000256" key="4">
    <source>
        <dbReference type="ARBA" id="ARBA00022989"/>
    </source>
</evidence>
<evidence type="ECO:0000256" key="5">
    <source>
        <dbReference type="ARBA" id="ARBA00023136"/>
    </source>
</evidence>
<feature type="transmembrane region" description="Helical" evidence="6">
    <location>
        <begin position="29"/>
        <end position="55"/>
    </location>
</feature>